<keyword evidence="11" id="KW-0614">Plasmid</keyword>
<dbReference type="InterPro" id="IPR005122">
    <property type="entry name" value="Uracil-DNA_glycosylase-like"/>
</dbReference>
<dbReference type="eggNOG" id="COG1573">
    <property type="taxonomic scope" value="Bacteria"/>
</dbReference>
<dbReference type="KEGG" id="brh:RBRH_02797"/>
<dbReference type="PANTHER" id="PTHR33693">
    <property type="entry name" value="TYPE-5 URACIL-DNA GLYCOSYLASE"/>
    <property type="match status" value="1"/>
</dbReference>
<dbReference type="GO" id="GO:0051539">
    <property type="term" value="F:4 iron, 4 sulfur cluster binding"/>
    <property type="evidence" value="ECO:0007669"/>
    <property type="project" value="UniProtKB-KW"/>
</dbReference>
<gene>
    <name evidence="11" type="ordered locus">RBRH_02797</name>
</gene>
<reference evidence="11 12" key="1">
    <citation type="journal article" date="2011" name="J. Bacteriol.">
        <title>Complete genome sequence of Burkholderia rhizoxinica, an endosymbiont of Rhizopus microsporus.</title>
        <authorList>
            <person name="Lackner G."/>
            <person name="Moebius N."/>
            <person name="Partida-Martinez L."/>
            <person name="Hertweck C."/>
        </authorList>
    </citation>
    <scope>NUCLEOTIDE SEQUENCE [LARGE SCALE GENOMIC DNA]</scope>
    <source>
        <strain evidence="12">DSM 19002 / CIP 109453 / HKI 454</strain>
        <plasmid evidence="11 12">pBRH01</plasmid>
    </source>
</reference>
<keyword evidence="9" id="KW-0234">DNA repair</keyword>
<dbReference type="SMART" id="SM00987">
    <property type="entry name" value="UreE_C"/>
    <property type="match status" value="1"/>
</dbReference>
<dbReference type="Pfam" id="PF03167">
    <property type="entry name" value="UDG"/>
    <property type="match status" value="1"/>
</dbReference>
<dbReference type="CDD" id="cd10030">
    <property type="entry name" value="UDG-F4_TTUDGA_SPO1dp_like"/>
    <property type="match status" value="1"/>
</dbReference>
<proteinExistence type="inferred from homology"/>
<dbReference type="InterPro" id="IPR036895">
    <property type="entry name" value="Uracil-DNA_glycosylase-like_sf"/>
</dbReference>
<name>E5AVA8_MYCRK</name>
<dbReference type="InterPro" id="IPR051536">
    <property type="entry name" value="UDG_Type-4/5"/>
</dbReference>
<evidence type="ECO:0000256" key="1">
    <source>
        <dbReference type="ARBA" id="ARBA00006521"/>
    </source>
</evidence>
<dbReference type="AlphaFoldDB" id="E5AVA8"/>
<geneLocation type="plasmid" evidence="11 12">
    <name>pBRH01</name>
</geneLocation>
<evidence type="ECO:0000256" key="5">
    <source>
        <dbReference type="ARBA" id="ARBA00022763"/>
    </source>
</evidence>
<keyword evidence="5" id="KW-0227">DNA damage</keyword>
<comment type="similarity">
    <text evidence="1">Belongs to the uracil-DNA glycosylase (UDG) superfamily. Type 4 (UDGa) family.</text>
</comment>
<feature type="domain" description="Uracil-DNA glycosylase-like" evidence="10">
    <location>
        <begin position="101"/>
        <end position="261"/>
    </location>
</feature>
<evidence type="ECO:0000256" key="2">
    <source>
        <dbReference type="ARBA" id="ARBA00019403"/>
    </source>
</evidence>
<evidence type="ECO:0000256" key="8">
    <source>
        <dbReference type="ARBA" id="ARBA00023014"/>
    </source>
</evidence>
<protein>
    <recommendedName>
        <fullName evidence="2">Type-4 uracil-DNA glycosylase</fullName>
    </recommendedName>
</protein>
<dbReference type="NCBIfam" id="TIGR00758">
    <property type="entry name" value="UDG_fam4"/>
    <property type="match status" value="1"/>
</dbReference>
<keyword evidence="4" id="KW-0479">Metal-binding</keyword>
<keyword evidence="6" id="KW-0378">Hydrolase</keyword>
<organism evidence="11 12">
    <name type="scientific">Mycetohabitans rhizoxinica (strain DSM 19002 / CIP 109453 / HKI 454)</name>
    <name type="common">Paraburkholderia rhizoxinica</name>
    <dbReference type="NCBI Taxonomy" id="882378"/>
    <lineage>
        <taxon>Bacteria</taxon>
        <taxon>Pseudomonadati</taxon>
        <taxon>Pseudomonadota</taxon>
        <taxon>Betaproteobacteria</taxon>
        <taxon>Burkholderiales</taxon>
        <taxon>Burkholderiaceae</taxon>
        <taxon>Mycetohabitans</taxon>
    </lineage>
</organism>
<evidence type="ECO:0000256" key="7">
    <source>
        <dbReference type="ARBA" id="ARBA00023004"/>
    </source>
</evidence>
<dbReference type="Gene3D" id="3.40.470.10">
    <property type="entry name" value="Uracil-DNA glycosylase-like domain"/>
    <property type="match status" value="1"/>
</dbReference>
<dbReference type="Proteomes" id="UP000007437">
    <property type="component" value="Plasmid pBRH01"/>
</dbReference>
<sequence>MPHARIRGPTITSPLRDCFLQSTGKNAWRVHGIWSTATRDRRHASCKRVARSFVMTERMMTTRKPTTQEHGKIEIEPHQQPQGLDDCRRCALWHDASQPVPGEGPAHAPIMMVGEQPGDQEDRQGRPFVGPAGVLLDDALREAGVARDDVYVTNAVKHFKWEPRGKRRMHKTPAQREIEACHYWLDREFDTVAPAVVVALGATALKAVLQDRTVTLQRSLGQTIEYGGHFVIPTYHPSFALRAPDEPTRQRAYAQIVDALRRAGKLAQQLEQQG</sequence>
<accession>E5AVA8</accession>
<dbReference type="HOGENOM" id="CLU_044815_1_3_4"/>
<dbReference type="SUPFAM" id="SSF52141">
    <property type="entry name" value="Uracil-DNA glycosylase-like"/>
    <property type="match status" value="1"/>
</dbReference>
<evidence type="ECO:0000313" key="11">
    <source>
        <dbReference type="EMBL" id="CBW77032.1"/>
    </source>
</evidence>
<evidence type="ECO:0000259" key="10">
    <source>
        <dbReference type="SMART" id="SM00986"/>
    </source>
</evidence>
<dbReference type="GO" id="GO:0046872">
    <property type="term" value="F:metal ion binding"/>
    <property type="evidence" value="ECO:0007669"/>
    <property type="project" value="UniProtKB-KW"/>
</dbReference>
<keyword evidence="8" id="KW-0411">Iron-sulfur</keyword>
<dbReference type="NCBIfam" id="TIGR03914">
    <property type="entry name" value="UDG_fam_dom"/>
    <property type="match status" value="1"/>
</dbReference>
<dbReference type="GO" id="GO:0006281">
    <property type="term" value="P:DNA repair"/>
    <property type="evidence" value="ECO:0007669"/>
    <property type="project" value="UniProtKB-KW"/>
</dbReference>
<evidence type="ECO:0000256" key="3">
    <source>
        <dbReference type="ARBA" id="ARBA00022485"/>
    </source>
</evidence>
<dbReference type="InterPro" id="IPR005273">
    <property type="entry name" value="Ura-DNA_glyco_family4"/>
</dbReference>
<dbReference type="GO" id="GO:0097506">
    <property type="term" value="F:deaminated base DNA N-glycosylase activity"/>
    <property type="evidence" value="ECO:0007669"/>
    <property type="project" value="UniProtKB-ARBA"/>
</dbReference>
<dbReference type="PANTHER" id="PTHR33693:SF9">
    <property type="entry name" value="TYPE-4 URACIL-DNA GLYCOSYLASE"/>
    <property type="match status" value="1"/>
</dbReference>
<evidence type="ECO:0000313" key="12">
    <source>
        <dbReference type="Proteomes" id="UP000007437"/>
    </source>
</evidence>
<keyword evidence="3" id="KW-0004">4Fe-4S</keyword>
<evidence type="ECO:0000256" key="4">
    <source>
        <dbReference type="ARBA" id="ARBA00022723"/>
    </source>
</evidence>
<evidence type="ECO:0000256" key="9">
    <source>
        <dbReference type="ARBA" id="ARBA00023204"/>
    </source>
</evidence>
<evidence type="ECO:0000256" key="6">
    <source>
        <dbReference type="ARBA" id="ARBA00022801"/>
    </source>
</evidence>
<dbReference type="EMBL" id="FR687360">
    <property type="protein sequence ID" value="CBW77032.1"/>
    <property type="molecule type" value="Genomic_DNA"/>
</dbReference>
<dbReference type="SMART" id="SM00986">
    <property type="entry name" value="UDG"/>
    <property type="match status" value="1"/>
</dbReference>
<keyword evidence="7" id="KW-0408">Iron</keyword>